<feature type="region of interest" description="Disordered" evidence="1">
    <location>
        <begin position="52"/>
        <end position="143"/>
    </location>
</feature>
<evidence type="ECO:0000313" key="3">
    <source>
        <dbReference type="Proteomes" id="UP001281003"/>
    </source>
</evidence>
<dbReference type="AlphaFoldDB" id="A0AAE0NVC2"/>
<keyword evidence="3" id="KW-1185">Reference proteome</keyword>
<evidence type="ECO:0000256" key="1">
    <source>
        <dbReference type="SAM" id="MobiDB-lite"/>
    </source>
</evidence>
<gene>
    <name evidence="2" type="ORF">B0T20DRAFT_491362</name>
</gene>
<evidence type="ECO:0000313" key="2">
    <source>
        <dbReference type="EMBL" id="KAK3388412.1"/>
    </source>
</evidence>
<feature type="compositionally biased region" description="Basic residues" evidence="1">
    <location>
        <begin position="81"/>
        <end position="105"/>
    </location>
</feature>
<organism evidence="2 3">
    <name type="scientific">Sordaria brevicollis</name>
    <dbReference type="NCBI Taxonomy" id="83679"/>
    <lineage>
        <taxon>Eukaryota</taxon>
        <taxon>Fungi</taxon>
        <taxon>Dikarya</taxon>
        <taxon>Ascomycota</taxon>
        <taxon>Pezizomycotina</taxon>
        <taxon>Sordariomycetes</taxon>
        <taxon>Sordariomycetidae</taxon>
        <taxon>Sordariales</taxon>
        <taxon>Sordariaceae</taxon>
        <taxon>Sordaria</taxon>
    </lineage>
</organism>
<proteinExistence type="predicted"/>
<reference evidence="2" key="1">
    <citation type="journal article" date="2023" name="Mol. Phylogenet. Evol.">
        <title>Genome-scale phylogeny and comparative genomics of the fungal order Sordariales.</title>
        <authorList>
            <person name="Hensen N."/>
            <person name="Bonometti L."/>
            <person name="Westerberg I."/>
            <person name="Brannstrom I.O."/>
            <person name="Guillou S."/>
            <person name="Cros-Aarteil S."/>
            <person name="Calhoun S."/>
            <person name="Haridas S."/>
            <person name="Kuo A."/>
            <person name="Mondo S."/>
            <person name="Pangilinan J."/>
            <person name="Riley R."/>
            <person name="LaButti K."/>
            <person name="Andreopoulos B."/>
            <person name="Lipzen A."/>
            <person name="Chen C."/>
            <person name="Yan M."/>
            <person name="Daum C."/>
            <person name="Ng V."/>
            <person name="Clum A."/>
            <person name="Steindorff A."/>
            <person name="Ohm R.A."/>
            <person name="Martin F."/>
            <person name="Silar P."/>
            <person name="Natvig D.O."/>
            <person name="Lalanne C."/>
            <person name="Gautier V."/>
            <person name="Ament-Velasquez S.L."/>
            <person name="Kruys A."/>
            <person name="Hutchinson M.I."/>
            <person name="Powell A.J."/>
            <person name="Barry K."/>
            <person name="Miller A.N."/>
            <person name="Grigoriev I.V."/>
            <person name="Debuchy R."/>
            <person name="Gladieux P."/>
            <person name="Hiltunen Thoren M."/>
            <person name="Johannesson H."/>
        </authorList>
    </citation>
    <scope>NUCLEOTIDE SEQUENCE</scope>
    <source>
        <strain evidence="2">FGSC 1904</strain>
    </source>
</reference>
<dbReference type="EMBL" id="JAUTDP010000016">
    <property type="protein sequence ID" value="KAK3388412.1"/>
    <property type="molecule type" value="Genomic_DNA"/>
</dbReference>
<reference evidence="2" key="2">
    <citation type="submission" date="2023-07" db="EMBL/GenBank/DDBJ databases">
        <authorList>
            <consortium name="Lawrence Berkeley National Laboratory"/>
            <person name="Haridas S."/>
            <person name="Hensen N."/>
            <person name="Bonometti L."/>
            <person name="Westerberg I."/>
            <person name="Brannstrom I.O."/>
            <person name="Guillou S."/>
            <person name="Cros-Aarteil S."/>
            <person name="Calhoun S."/>
            <person name="Kuo A."/>
            <person name="Mondo S."/>
            <person name="Pangilinan J."/>
            <person name="Riley R."/>
            <person name="LaButti K."/>
            <person name="Andreopoulos B."/>
            <person name="Lipzen A."/>
            <person name="Chen C."/>
            <person name="Yanf M."/>
            <person name="Daum C."/>
            <person name="Ng V."/>
            <person name="Clum A."/>
            <person name="Steindorff A."/>
            <person name="Ohm R."/>
            <person name="Martin F."/>
            <person name="Silar P."/>
            <person name="Natvig D."/>
            <person name="Lalanne C."/>
            <person name="Gautier V."/>
            <person name="Ament-velasquez S.L."/>
            <person name="Kruys A."/>
            <person name="Hutchinson M.I."/>
            <person name="Powell A.J."/>
            <person name="Barry K."/>
            <person name="Miller A.N."/>
            <person name="Grigoriev I.V."/>
            <person name="Debuchy R."/>
            <person name="Gladieux P."/>
            <person name="Thoren M.H."/>
            <person name="Johannesson H."/>
        </authorList>
    </citation>
    <scope>NUCLEOTIDE SEQUENCE</scope>
    <source>
        <strain evidence="2">FGSC 1904</strain>
    </source>
</reference>
<feature type="compositionally biased region" description="Basic and acidic residues" evidence="1">
    <location>
        <begin position="118"/>
        <end position="136"/>
    </location>
</feature>
<sequence length="143" mass="15315">MAPRAPSAGKRRCVPHAFDMSALLGSLESIEFVGSKDEGKPVVEKKRGIRAAASSSMVRKAGVTKVSSRVVEKKSAGEPGKKKKEKSKARKKRDKERRLRRKALKRALASKPPLPAKGGEKPDGKASQDVKPKDSGTCKPAAS</sequence>
<name>A0AAE0NVC2_SORBR</name>
<comment type="caution">
    <text evidence="2">The sequence shown here is derived from an EMBL/GenBank/DDBJ whole genome shotgun (WGS) entry which is preliminary data.</text>
</comment>
<accession>A0AAE0NVC2</accession>
<dbReference type="Proteomes" id="UP001281003">
    <property type="component" value="Unassembled WGS sequence"/>
</dbReference>
<feature type="compositionally biased region" description="Basic and acidic residues" evidence="1">
    <location>
        <begin position="70"/>
        <end position="80"/>
    </location>
</feature>
<protein>
    <submittedName>
        <fullName evidence="2">Uncharacterized protein</fullName>
    </submittedName>
</protein>